<dbReference type="Gene3D" id="3.40.50.620">
    <property type="entry name" value="HUPs"/>
    <property type="match status" value="1"/>
</dbReference>
<evidence type="ECO:0000313" key="2">
    <source>
        <dbReference type="Proteomes" id="UP000403266"/>
    </source>
</evidence>
<dbReference type="EMBL" id="VOSK01000159">
    <property type="protein sequence ID" value="MPR28617.1"/>
    <property type="molecule type" value="Genomic_DNA"/>
</dbReference>
<protein>
    <submittedName>
        <fullName evidence="1">Uncharacterized protein</fullName>
    </submittedName>
</protein>
<dbReference type="InterPro" id="IPR014729">
    <property type="entry name" value="Rossmann-like_a/b/a_fold"/>
</dbReference>
<dbReference type="Proteomes" id="UP000403266">
    <property type="component" value="Unassembled WGS sequence"/>
</dbReference>
<proteinExistence type="predicted"/>
<gene>
    <name evidence="1" type="ORF">FS320_26605</name>
</gene>
<comment type="caution">
    <text evidence="1">The sequence shown here is derived from an EMBL/GenBank/DDBJ whole genome shotgun (WGS) entry which is preliminary data.</text>
</comment>
<dbReference type="AlphaFoldDB" id="A0A5N7MNM4"/>
<reference evidence="1 2" key="1">
    <citation type="journal article" date="2019" name="Syst. Appl. Microbiol.">
        <title>Microvirga tunisiensis sp. nov., a root nodule symbiotic bacterium isolated from Lupinus micranthus and L. luteus grown in Northern Tunisia.</title>
        <authorList>
            <person name="Msaddak A."/>
            <person name="Rejili M."/>
            <person name="Duran D."/>
            <person name="Mars M."/>
            <person name="Palacios J.M."/>
            <person name="Ruiz-Argueso T."/>
            <person name="Rey L."/>
            <person name="Imperial J."/>
        </authorList>
    </citation>
    <scope>NUCLEOTIDE SEQUENCE [LARGE SCALE GENOMIC DNA]</scope>
    <source>
        <strain evidence="1 2">Lmie10</strain>
    </source>
</reference>
<organism evidence="1 2">
    <name type="scientific">Microvirga tunisiensis</name>
    <dbReference type="NCBI Taxonomy" id="2108360"/>
    <lineage>
        <taxon>Bacteria</taxon>
        <taxon>Pseudomonadati</taxon>
        <taxon>Pseudomonadota</taxon>
        <taxon>Alphaproteobacteria</taxon>
        <taxon>Hyphomicrobiales</taxon>
        <taxon>Methylobacteriaceae</taxon>
        <taxon>Microvirga</taxon>
    </lineage>
</organism>
<keyword evidence="2" id="KW-1185">Reference proteome</keyword>
<sequence>MTEQTARPPQLDFFSDGEAPVLAALGLGVDSVAMCVELVERGDRIDAALFADTGSERQQTYEYLPIFKKWLEDRGVPLHVVRYEPKNVITHAPISH</sequence>
<name>A0A5N7MNM4_9HYPH</name>
<dbReference type="SUPFAM" id="SSF52402">
    <property type="entry name" value="Adenine nucleotide alpha hydrolases-like"/>
    <property type="match status" value="1"/>
</dbReference>
<accession>A0A5N7MNM4</accession>
<dbReference type="RefSeq" id="WP_152715036.1">
    <property type="nucleotide sequence ID" value="NZ_VOSJ01000256.1"/>
</dbReference>
<evidence type="ECO:0000313" key="1">
    <source>
        <dbReference type="EMBL" id="MPR28617.1"/>
    </source>
</evidence>
<dbReference type="OrthoDB" id="7260048at2"/>